<dbReference type="Pfam" id="PF00291">
    <property type="entry name" value="PALP"/>
    <property type="match status" value="1"/>
</dbReference>
<keyword evidence="3" id="KW-0663">Pyridoxal phosphate</keyword>
<dbReference type="InterPro" id="IPR001926">
    <property type="entry name" value="TrpB-like_PALP"/>
</dbReference>
<dbReference type="NCBIfam" id="NF005680">
    <property type="entry name" value="PRK07476.1"/>
    <property type="match status" value="1"/>
</dbReference>
<proteinExistence type="inferred from homology"/>
<protein>
    <submittedName>
        <fullName evidence="6">Threonine dehydratase</fullName>
    </submittedName>
</protein>
<dbReference type="FunFam" id="3.40.50.1100:FF:000005">
    <property type="entry name" value="Threonine dehydratase catabolic"/>
    <property type="match status" value="1"/>
</dbReference>
<dbReference type="GO" id="GO:0004794">
    <property type="term" value="F:threonine deaminase activity"/>
    <property type="evidence" value="ECO:0007669"/>
    <property type="project" value="TreeGrafter"/>
</dbReference>
<evidence type="ECO:0000256" key="2">
    <source>
        <dbReference type="ARBA" id="ARBA00010869"/>
    </source>
</evidence>
<keyword evidence="4" id="KW-0456">Lyase</keyword>
<dbReference type="GO" id="GO:0003941">
    <property type="term" value="F:L-serine ammonia-lyase activity"/>
    <property type="evidence" value="ECO:0007669"/>
    <property type="project" value="TreeGrafter"/>
</dbReference>
<dbReference type="GO" id="GO:0030170">
    <property type="term" value="F:pyridoxal phosphate binding"/>
    <property type="evidence" value="ECO:0007669"/>
    <property type="project" value="InterPro"/>
</dbReference>
<dbReference type="CDD" id="cd01562">
    <property type="entry name" value="Thr-dehyd"/>
    <property type="match status" value="1"/>
</dbReference>
<dbReference type="InterPro" id="IPR036052">
    <property type="entry name" value="TrpB-like_PALP_sf"/>
</dbReference>
<dbReference type="Gene3D" id="3.40.50.1100">
    <property type="match status" value="2"/>
</dbReference>
<dbReference type="SUPFAM" id="SSF53686">
    <property type="entry name" value="Tryptophan synthase beta subunit-like PLP-dependent enzymes"/>
    <property type="match status" value="1"/>
</dbReference>
<evidence type="ECO:0000256" key="4">
    <source>
        <dbReference type="ARBA" id="ARBA00023239"/>
    </source>
</evidence>
<dbReference type="InterPro" id="IPR014333">
    <property type="entry name" value="Ectoine_EutB"/>
</dbReference>
<dbReference type="GO" id="GO:0006567">
    <property type="term" value="P:L-threonine catabolic process"/>
    <property type="evidence" value="ECO:0007669"/>
    <property type="project" value="TreeGrafter"/>
</dbReference>
<accession>A0A1H4B4C3</accession>
<evidence type="ECO:0000313" key="6">
    <source>
        <dbReference type="EMBL" id="SEA42971.1"/>
    </source>
</evidence>
<reference evidence="7" key="1">
    <citation type="submission" date="2016-10" db="EMBL/GenBank/DDBJ databases">
        <authorList>
            <person name="Varghese N."/>
            <person name="Submissions S."/>
        </authorList>
    </citation>
    <scope>NUCLEOTIDE SEQUENCE [LARGE SCALE GENOMIC DNA]</scope>
    <source>
        <strain evidence="7">CGMCC 1.10657</strain>
    </source>
</reference>
<dbReference type="GO" id="GO:0006565">
    <property type="term" value="P:L-serine catabolic process"/>
    <property type="evidence" value="ECO:0007669"/>
    <property type="project" value="TreeGrafter"/>
</dbReference>
<feature type="domain" description="Tryptophan synthase beta chain-like PALP" evidence="5">
    <location>
        <begin position="19"/>
        <end position="305"/>
    </location>
</feature>
<dbReference type="PANTHER" id="PTHR48078">
    <property type="entry name" value="THREONINE DEHYDRATASE, MITOCHONDRIAL-RELATED"/>
    <property type="match status" value="1"/>
</dbReference>
<dbReference type="EMBL" id="FNQO01000004">
    <property type="protein sequence ID" value="SEA42971.1"/>
    <property type="molecule type" value="Genomic_DNA"/>
</dbReference>
<evidence type="ECO:0000256" key="3">
    <source>
        <dbReference type="ARBA" id="ARBA00022898"/>
    </source>
</evidence>
<dbReference type="PROSITE" id="PS00165">
    <property type="entry name" value="DEHYDRATASE_SER_THR"/>
    <property type="match status" value="1"/>
</dbReference>
<name>A0A1H4B4C3_9GAMM</name>
<evidence type="ECO:0000313" key="7">
    <source>
        <dbReference type="Proteomes" id="UP000198658"/>
    </source>
</evidence>
<comment type="cofactor">
    <cofactor evidence="1">
        <name>pyridoxal 5'-phosphate</name>
        <dbReference type="ChEBI" id="CHEBI:597326"/>
    </cofactor>
</comment>
<sequence>MNIPTVADVLAARKAIAGTARRTPLITSALSEQVEQDICLKLETLQPTGAFKLRGATNAIAALSDEQKANGVVCCSTGNHGRAVAFAAKQLGVRATVCLSKLVPMVKVKGIEALGAEVVRIGDSQDDAGAEAERLVKEKGMTNIHPFDDRNVIAGQGTIALELLEERPDLDTLIVPLSGGGLISGIALAAKAIKPDIRIVGVSMDRGAAMAASLVAGKPIEVEEVASLADSLGGGIGLHNRYTFPICRELVDEVRLLTEQEIYTGMQALYGMDQLVAEGASAVGHAAILSGKVQITGPTALIITGRNVDMQQFSAVIAGDAVKLGDVIVSGKDKVAVDA</sequence>
<organism evidence="6 7">
    <name type="scientific">Microbulbifer marinus</name>
    <dbReference type="NCBI Taxonomy" id="658218"/>
    <lineage>
        <taxon>Bacteria</taxon>
        <taxon>Pseudomonadati</taxon>
        <taxon>Pseudomonadota</taxon>
        <taxon>Gammaproteobacteria</taxon>
        <taxon>Cellvibrionales</taxon>
        <taxon>Microbulbiferaceae</taxon>
        <taxon>Microbulbifer</taxon>
    </lineage>
</organism>
<dbReference type="GO" id="GO:0009097">
    <property type="term" value="P:isoleucine biosynthetic process"/>
    <property type="evidence" value="ECO:0007669"/>
    <property type="project" value="TreeGrafter"/>
</dbReference>
<dbReference type="InterPro" id="IPR000634">
    <property type="entry name" value="Ser/Thr_deHydtase_PyrdxlP-BS"/>
</dbReference>
<keyword evidence="7" id="KW-1185">Reference proteome</keyword>
<dbReference type="InterPro" id="IPR050147">
    <property type="entry name" value="Ser/Thr_Dehydratase"/>
</dbReference>
<evidence type="ECO:0000256" key="1">
    <source>
        <dbReference type="ARBA" id="ARBA00001933"/>
    </source>
</evidence>
<comment type="similarity">
    <text evidence="2">Belongs to the serine/threonine dehydratase family.</text>
</comment>
<dbReference type="Proteomes" id="UP000198658">
    <property type="component" value="Unassembled WGS sequence"/>
</dbReference>
<gene>
    <name evidence="6" type="ORF">SAMN05216562_3095</name>
</gene>
<dbReference type="NCBIfam" id="TIGR02991">
    <property type="entry name" value="ectoine_eutB"/>
    <property type="match status" value="1"/>
</dbReference>
<dbReference type="PANTHER" id="PTHR48078:SF6">
    <property type="entry name" value="L-THREONINE DEHYDRATASE CATABOLIC TDCB"/>
    <property type="match status" value="1"/>
</dbReference>
<dbReference type="AlphaFoldDB" id="A0A1H4B4C3"/>
<dbReference type="OrthoDB" id="9811476at2"/>
<evidence type="ECO:0000259" key="5">
    <source>
        <dbReference type="Pfam" id="PF00291"/>
    </source>
</evidence>
<dbReference type="STRING" id="658218.SAMN05216562_3095"/>
<dbReference type="RefSeq" id="WP_091390733.1">
    <property type="nucleotide sequence ID" value="NZ_FNQO01000004.1"/>
</dbReference>